<feature type="compositionally biased region" description="Polar residues" evidence="1">
    <location>
        <begin position="8"/>
        <end position="18"/>
    </location>
</feature>
<evidence type="ECO:0000313" key="3">
    <source>
        <dbReference type="EMBL" id="CAB5039933.1"/>
    </source>
</evidence>
<name>A0A6J7SFS9_9ZZZZ</name>
<accession>A0A6J7SFS9</accession>
<proteinExistence type="predicted"/>
<protein>
    <submittedName>
        <fullName evidence="3">Unannotated protein</fullName>
    </submittedName>
</protein>
<gene>
    <name evidence="2" type="ORF">UFOPK3495_01263</name>
    <name evidence="3" type="ORF">UFOPK4237_01067</name>
</gene>
<dbReference type="EMBL" id="CAFBPZ010000071">
    <property type="protein sequence ID" value="CAB5039933.1"/>
    <property type="molecule type" value="Genomic_DNA"/>
</dbReference>
<evidence type="ECO:0000256" key="1">
    <source>
        <dbReference type="SAM" id="MobiDB-lite"/>
    </source>
</evidence>
<feature type="region of interest" description="Disordered" evidence="1">
    <location>
        <begin position="1"/>
        <end position="36"/>
    </location>
</feature>
<dbReference type="AlphaFoldDB" id="A0A6J7SFS9"/>
<reference evidence="3" key="1">
    <citation type="submission" date="2020-05" db="EMBL/GenBank/DDBJ databases">
        <authorList>
            <person name="Chiriac C."/>
            <person name="Salcher M."/>
            <person name="Ghai R."/>
            <person name="Kavagutti S V."/>
        </authorList>
    </citation>
    <scope>NUCLEOTIDE SEQUENCE</scope>
</reference>
<organism evidence="3">
    <name type="scientific">freshwater metagenome</name>
    <dbReference type="NCBI Taxonomy" id="449393"/>
    <lineage>
        <taxon>unclassified sequences</taxon>
        <taxon>metagenomes</taxon>
        <taxon>ecological metagenomes</taxon>
    </lineage>
</organism>
<evidence type="ECO:0000313" key="2">
    <source>
        <dbReference type="EMBL" id="CAB4906037.1"/>
    </source>
</evidence>
<sequence>MPKFAPTFQRSKAPTFQRSKLDAPARTQAASNFGSPQVRVRRTHRNLLCPLHPKRCRPRCAALAHNRVIRDVNQFAACRPYVKTTFVTNSLELCHAITGYMPWPNSKSKYHRKHQHACERASQEKSHHPFDQVNRDSNWGGFNTAANSRHLRIYFAITSSWRTNPDSDHTGCRPLFLSSIRRRLLWCDTRPSSTLR</sequence>
<dbReference type="EMBL" id="CAFBMC010000077">
    <property type="protein sequence ID" value="CAB4906037.1"/>
    <property type="molecule type" value="Genomic_DNA"/>
</dbReference>